<comment type="similarity">
    <text evidence="1 2">Belongs to the phospholipid scramblase family.</text>
</comment>
<evidence type="ECO:0000256" key="1">
    <source>
        <dbReference type="ARBA" id="ARBA00005350"/>
    </source>
</evidence>
<comment type="caution">
    <text evidence="3">The sequence shown here is derived from an EMBL/GenBank/DDBJ whole genome shotgun (WGS) entry which is preliminary data.</text>
</comment>
<proteinExistence type="inferred from homology"/>
<dbReference type="PANTHER" id="PTHR23248:SF63">
    <property type="entry name" value="PHOSPHOLIPID SCRAMBLASE"/>
    <property type="match status" value="1"/>
</dbReference>
<dbReference type="Proteomes" id="UP000663879">
    <property type="component" value="Unassembled WGS sequence"/>
</dbReference>
<reference evidence="3" key="1">
    <citation type="submission" date="2021-02" db="EMBL/GenBank/DDBJ databases">
        <authorList>
            <person name="Nowell W R."/>
        </authorList>
    </citation>
    <scope>NUCLEOTIDE SEQUENCE</scope>
    <source>
        <strain evidence="3">Ploen Becks lab</strain>
    </source>
</reference>
<dbReference type="InterPro" id="IPR005552">
    <property type="entry name" value="Scramblase"/>
</dbReference>
<dbReference type="GO" id="GO:0017128">
    <property type="term" value="F:phospholipid scramblase activity"/>
    <property type="evidence" value="ECO:0007669"/>
    <property type="project" value="InterPro"/>
</dbReference>
<gene>
    <name evidence="3" type="ORF">OXX778_LOCUS20799</name>
</gene>
<sequence length="146" mass="16798">KVMKVEREYRCCAFSCLSSCFSFCSNHIKIEAPLGQTYGYVKQSSSFWRPYYDIMDENKNNLMRIEGPCCFINEIMCPLDNFFTIMPIDRNVNLGKISKQYASIVADINSQTIGTRFGAKFPVETPIKTKSNLLGVLFMLNSMYFE</sequence>
<protein>
    <recommendedName>
        <fullName evidence="2">Phospholipid scramblase</fullName>
    </recommendedName>
</protein>
<evidence type="ECO:0000313" key="3">
    <source>
        <dbReference type="EMBL" id="CAF1093710.1"/>
    </source>
</evidence>
<dbReference type="AlphaFoldDB" id="A0A814NLW8"/>
<dbReference type="EMBL" id="CAJNOC010007192">
    <property type="protein sequence ID" value="CAF1093710.1"/>
    <property type="molecule type" value="Genomic_DNA"/>
</dbReference>
<feature type="non-terminal residue" evidence="3">
    <location>
        <position position="1"/>
    </location>
</feature>
<name>A0A814NLW8_9BILA</name>
<evidence type="ECO:0000313" key="4">
    <source>
        <dbReference type="Proteomes" id="UP000663879"/>
    </source>
</evidence>
<evidence type="ECO:0000256" key="2">
    <source>
        <dbReference type="RuleBase" id="RU363116"/>
    </source>
</evidence>
<accession>A0A814NLW8</accession>
<dbReference type="Pfam" id="PF03803">
    <property type="entry name" value="Scramblase"/>
    <property type="match status" value="1"/>
</dbReference>
<keyword evidence="2" id="KW-0449">Lipoprotein</keyword>
<dbReference type="PANTHER" id="PTHR23248">
    <property type="entry name" value="PHOSPHOLIPID SCRAMBLASE-RELATED"/>
    <property type="match status" value="1"/>
</dbReference>
<comment type="function">
    <text evidence="2">May mediate accelerated ATP-independent bidirectional transbilayer migration of phospholipids upon binding calcium ions that results in a loss of phospholipid asymmetry in the plasma membrane.</text>
</comment>
<keyword evidence="4" id="KW-1185">Reference proteome</keyword>
<dbReference type="OrthoDB" id="191150at2759"/>
<keyword evidence="2" id="KW-0564">Palmitate</keyword>
<organism evidence="3 4">
    <name type="scientific">Brachionus calyciflorus</name>
    <dbReference type="NCBI Taxonomy" id="104777"/>
    <lineage>
        <taxon>Eukaryota</taxon>
        <taxon>Metazoa</taxon>
        <taxon>Spiralia</taxon>
        <taxon>Gnathifera</taxon>
        <taxon>Rotifera</taxon>
        <taxon>Eurotatoria</taxon>
        <taxon>Monogononta</taxon>
        <taxon>Pseudotrocha</taxon>
        <taxon>Ploima</taxon>
        <taxon>Brachionidae</taxon>
        <taxon>Brachionus</taxon>
    </lineage>
</organism>
<comment type="cofactor">
    <cofactor evidence="2">
        <name>Ca(2+)</name>
        <dbReference type="ChEBI" id="CHEBI:29108"/>
    </cofactor>
</comment>
<keyword evidence="2" id="KW-0106">Calcium</keyword>
<dbReference type="GO" id="GO:0005886">
    <property type="term" value="C:plasma membrane"/>
    <property type="evidence" value="ECO:0007669"/>
    <property type="project" value="TreeGrafter"/>
</dbReference>